<evidence type="ECO:0000313" key="3">
    <source>
        <dbReference type="EMBL" id="MDT0388278.1"/>
    </source>
</evidence>
<evidence type="ECO:0000313" key="4">
    <source>
        <dbReference type="Proteomes" id="UP001183586"/>
    </source>
</evidence>
<gene>
    <name evidence="3" type="ORF">RM641_12660</name>
</gene>
<dbReference type="EMBL" id="JAVREU010000004">
    <property type="protein sequence ID" value="MDT0388278.1"/>
    <property type="molecule type" value="Genomic_DNA"/>
</dbReference>
<dbReference type="SUPFAM" id="SSF50118">
    <property type="entry name" value="Cell growth inhibitor/plasmid maintenance toxic component"/>
    <property type="match status" value="1"/>
</dbReference>
<dbReference type="InterPro" id="IPR003477">
    <property type="entry name" value="PemK-like"/>
</dbReference>
<comment type="caution">
    <text evidence="3">The sequence shown here is derived from an EMBL/GenBank/DDBJ whole genome shotgun (WGS) entry which is preliminary data.</text>
</comment>
<reference evidence="4" key="1">
    <citation type="submission" date="2023-07" db="EMBL/GenBank/DDBJ databases">
        <title>30 novel species of actinomycetes from the DSMZ collection.</title>
        <authorList>
            <person name="Nouioui I."/>
        </authorList>
    </citation>
    <scope>NUCLEOTIDE SEQUENCE [LARGE SCALE GENOMIC DNA]</scope>
    <source>
        <strain evidence="4">DSM 41921</strain>
    </source>
</reference>
<sequence length="106" mass="11996">MYPIDLGDAKRGHEQRGKRLGIVMSDGPAHWSTVTVVPTSTRALPANFRPLLMIDGRETLALVDHVRSIDVKYVLGDPVDHLTREDMAQVEFALGRWLDLRIELDY</sequence>
<dbReference type="Gene3D" id="2.30.30.110">
    <property type="match status" value="1"/>
</dbReference>
<keyword evidence="4" id="KW-1185">Reference proteome</keyword>
<keyword evidence="2" id="KW-1277">Toxin-antitoxin system</keyword>
<dbReference type="RefSeq" id="WP_311681342.1">
    <property type="nucleotide sequence ID" value="NZ_JAVREU010000004.1"/>
</dbReference>
<evidence type="ECO:0000256" key="2">
    <source>
        <dbReference type="ARBA" id="ARBA00022649"/>
    </source>
</evidence>
<organism evidence="3 4">
    <name type="scientific">Streptomyces dubilierae</name>
    <dbReference type="NCBI Taxonomy" id="3075533"/>
    <lineage>
        <taxon>Bacteria</taxon>
        <taxon>Bacillati</taxon>
        <taxon>Actinomycetota</taxon>
        <taxon>Actinomycetes</taxon>
        <taxon>Kitasatosporales</taxon>
        <taxon>Streptomycetaceae</taxon>
        <taxon>Streptomyces</taxon>
    </lineage>
</organism>
<dbReference type="GO" id="GO:0016787">
    <property type="term" value="F:hydrolase activity"/>
    <property type="evidence" value="ECO:0007669"/>
    <property type="project" value="UniProtKB-KW"/>
</dbReference>
<evidence type="ECO:0000256" key="1">
    <source>
        <dbReference type="ARBA" id="ARBA00007521"/>
    </source>
</evidence>
<keyword evidence="3" id="KW-0378">Hydrolase</keyword>
<comment type="similarity">
    <text evidence="1">Belongs to the PemK/MazF family.</text>
</comment>
<dbReference type="InterPro" id="IPR011067">
    <property type="entry name" value="Plasmid_toxin/cell-grow_inhib"/>
</dbReference>
<name>A0ABU2P920_9ACTN</name>
<dbReference type="Pfam" id="PF02452">
    <property type="entry name" value="PemK_toxin"/>
    <property type="match status" value="1"/>
</dbReference>
<proteinExistence type="inferred from homology"/>
<protein>
    <submittedName>
        <fullName evidence="3">Type II toxin-antitoxin system PemK/MazF family toxin</fullName>
        <ecNumber evidence="3">3.1.-.-</ecNumber>
    </submittedName>
</protein>
<dbReference type="EC" id="3.1.-.-" evidence="3"/>
<accession>A0ABU2P920</accession>
<dbReference type="Proteomes" id="UP001183586">
    <property type="component" value="Unassembled WGS sequence"/>
</dbReference>